<accession>A0A397SF91</accession>
<dbReference type="EMBL" id="QKYT01000462">
    <property type="protein sequence ID" value="RIA84893.1"/>
    <property type="molecule type" value="Genomic_DNA"/>
</dbReference>
<comment type="caution">
    <text evidence="1">The sequence shown here is derived from an EMBL/GenBank/DDBJ whole genome shotgun (WGS) entry which is preliminary data.</text>
</comment>
<proteinExistence type="predicted"/>
<keyword evidence="2" id="KW-1185">Reference proteome</keyword>
<protein>
    <submittedName>
        <fullName evidence="1">Uncharacterized protein</fullName>
    </submittedName>
</protein>
<gene>
    <name evidence="1" type="ORF">C1645_831614</name>
</gene>
<dbReference type="OrthoDB" id="2382948at2759"/>
<sequence>MSSLLSLIVRLSWPASRIFRSVAFFSSTSTLSDKYLINSRKLVKKMLREKGLPIINTMASNFRKEDLKALKVNFKPVKCNNQIIPKVDVKDLLPEQYILSNIHFTDLEKQSFDVRKIDVSDDVRTFILKLHWVVKNSLRKKGTDETFTNTLVDDLLRIVGFNTFPLVIRNHQECRMFIGGYPYLTADPEYSIKMIDTTIIAVEDKHLENVDRYIGYGECQVAAEMLTCASDNLRQINLTTNQIMKQTIYAIRVISSYVTFYKVVIPPSYFEELTEGGLPQEQSVEILRWPEENILKAGLNIAEPEGRYEVLEILVRIRKHLVEKENQVY</sequence>
<organism evidence="1 2">
    <name type="scientific">Glomus cerebriforme</name>
    <dbReference type="NCBI Taxonomy" id="658196"/>
    <lineage>
        <taxon>Eukaryota</taxon>
        <taxon>Fungi</taxon>
        <taxon>Fungi incertae sedis</taxon>
        <taxon>Mucoromycota</taxon>
        <taxon>Glomeromycotina</taxon>
        <taxon>Glomeromycetes</taxon>
        <taxon>Glomerales</taxon>
        <taxon>Glomeraceae</taxon>
        <taxon>Glomus</taxon>
    </lineage>
</organism>
<evidence type="ECO:0000313" key="2">
    <source>
        <dbReference type="Proteomes" id="UP000265703"/>
    </source>
</evidence>
<name>A0A397SF91_9GLOM</name>
<dbReference type="Proteomes" id="UP000265703">
    <property type="component" value="Unassembled WGS sequence"/>
</dbReference>
<evidence type="ECO:0000313" key="1">
    <source>
        <dbReference type="EMBL" id="RIA84893.1"/>
    </source>
</evidence>
<dbReference type="AlphaFoldDB" id="A0A397SF91"/>
<reference evidence="1 2" key="1">
    <citation type="submission" date="2018-06" db="EMBL/GenBank/DDBJ databases">
        <title>Comparative genomics reveals the genomic features of Rhizophagus irregularis, R. cerebriforme, R. diaphanum and Gigaspora rosea, and their symbiotic lifestyle signature.</title>
        <authorList>
            <person name="Morin E."/>
            <person name="San Clemente H."/>
            <person name="Chen E.C.H."/>
            <person name="De La Providencia I."/>
            <person name="Hainaut M."/>
            <person name="Kuo A."/>
            <person name="Kohler A."/>
            <person name="Murat C."/>
            <person name="Tang N."/>
            <person name="Roy S."/>
            <person name="Loubradou J."/>
            <person name="Henrissat B."/>
            <person name="Grigoriev I.V."/>
            <person name="Corradi N."/>
            <person name="Roux C."/>
            <person name="Martin F.M."/>
        </authorList>
    </citation>
    <scope>NUCLEOTIDE SEQUENCE [LARGE SCALE GENOMIC DNA]</scope>
    <source>
        <strain evidence="1 2">DAOM 227022</strain>
    </source>
</reference>